<dbReference type="EMBL" id="JYDJ01003076">
    <property type="protein sequence ID" value="KRX29677.1"/>
    <property type="molecule type" value="Genomic_DNA"/>
</dbReference>
<reference evidence="1 2" key="1">
    <citation type="submission" date="2015-01" db="EMBL/GenBank/DDBJ databases">
        <title>Evolution of Trichinella species and genotypes.</title>
        <authorList>
            <person name="Korhonen P.K."/>
            <person name="Edoardo P."/>
            <person name="Giuseppe L.R."/>
            <person name="Gasser R.B."/>
        </authorList>
    </citation>
    <scope>NUCLEOTIDE SEQUENCE [LARGE SCALE GENOMIC DNA]</scope>
    <source>
        <strain evidence="1">ISS417</strain>
    </source>
</reference>
<name>A0A0V0SSF3_9BILA</name>
<dbReference type="AlphaFoldDB" id="A0A0V0SSF3"/>
<evidence type="ECO:0000313" key="2">
    <source>
        <dbReference type="Proteomes" id="UP000055048"/>
    </source>
</evidence>
<evidence type="ECO:0000313" key="1">
    <source>
        <dbReference type="EMBL" id="KRX29677.1"/>
    </source>
</evidence>
<protein>
    <submittedName>
        <fullName evidence="1">Uncharacterized protein</fullName>
    </submittedName>
</protein>
<comment type="caution">
    <text evidence="1">The sequence shown here is derived from an EMBL/GenBank/DDBJ whole genome shotgun (WGS) entry which is preliminary data.</text>
</comment>
<keyword evidence="2" id="KW-1185">Reference proteome</keyword>
<sequence length="37" mass="4218">MLIPLQEELCPQVSPCFINLIESNEFYKNGPSSISEF</sequence>
<accession>A0A0V0SSF3</accession>
<gene>
    <name evidence="1" type="ORF">T05_9580</name>
</gene>
<proteinExistence type="predicted"/>
<organism evidence="1 2">
    <name type="scientific">Trichinella murrelli</name>
    <dbReference type="NCBI Taxonomy" id="144512"/>
    <lineage>
        <taxon>Eukaryota</taxon>
        <taxon>Metazoa</taxon>
        <taxon>Ecdysozoa</taxon>
        <taxon>Nematoda</taxon>
        <taxon>Enoplea</taxon>
        <taxon>Dorylaimia</taxon>
        <taxon>Trichinellida</taxon>
        <taxon>Trichinellidae</taxon>
        <taxon>Trichinella</taxon>
    </lineage>
</organism>
<dbReference type="Proteomes" id="UP000055048">
    <property type="component" value="Unassembled WGS sequence"/>
</dbReference>